<sequence length="80" mass="9086">MLLSLHLHKCCKNQMFPSLGAFSVTAMAVETMDLLASSTPTILMHTLVLKDEEDMLRRKFKGVDEPWVYPPYASPMVEEN</sequence>
<organism evidence="1 2">
    <name type="scientific">Oryza meyeriana var. granulata</name>
    <dbReference type="NCBI Taxonomy" id="110450"/>
    <lineage>
        <taxon>Eukaryota</taxon>
        <taxon>Viridiplantae</taxon>
        <taxon>Streptophyta</taxon>
        <taxon>Embryophyta</taxon>
        <taxon>Tracheophyta</taxon>
        <taxon>Spermatophyta</taxon>
        <taxon>Magnoliopsida</taxon>
        <taxon>Liliopsida</taxon>
        <taxon>Poales</taxon>
        <taxon>Poaceae</taxon>
        <taxon>BOP clade</taxon>
        <taxon>Oryzoideae</taxon>
        <taxon>Oryzeae</taxon>
        <taxon>Oryzinae</taxon>
        <taxon>Oryza</taxon>
        <taxon>Oryza meyeriana</taxon>
    </lineage>
</organism>
<name>A0A6G1CT19_9ORYZ</name>
<gene>
    <name evidence="1" type="ORF">E2562_026612</name>
</gene>
<comment type="caution">
    <text evidence="1">The sequence shown here is derived from an EMBL/GenBank/DDBJ whole genome shotgun (WGS) entry which is preliminary data.</text>
</comment>
<dbReference type="EMBL" id="SPHZ02000008">
    <property type="protein sequence ID" value="KAF0903336.1"/>
    <property type="molecule type" value="Genomic_DNA"/>
</dbReference>
<keyword evidence="2" id="KW-1185">Reference proteome</keyword>
<evidence type="ECO:0000313" key="1">
    <source>
        <dbReference type="EMBL" id="KAF0903336.1"/>
    </source>
</evidence>
<evidence type="ECO:0000313" key="2">
    <source>
        <dbReference type="Proteomes" id="UP000479710"/>
    </source>
</evidence>
<proteinExistence type="predicted"/>
<dbReference type="AlphaFoldDB" id="A0A6G1CT19"/>
<reference evidence="1 2" key="1">
    <citation type="submission" date="2019-11" db="EMBL/GenBank/DDBJ databases">
        <title>Whole genome sequence of Oryza granulata.</title>
        <authorList>
            <person name="Li W."/>
        </authorList>
    </citation>
    <scope>NUCLEOTIDE SEQUENCE [LARGE SCALE GENOMIC DNA]</scope>
    <source>
        <strain evidence="2">cv. Menghai</strain>
        <tissue evidence="1">Leaf</tissue>
    </source>
</reference>
<dbReference type="Proteomes" id="UP000479710">
    <property type="component" value="Unassembled WGS sequence"/>
</dbReference>
<accession>A0A6G1CT19</accession>
<protein>
    <submittedName>
        <fullName evidence="1">Uncharacterized protein</fullName>
    </submittedName>
</protein>